<dbReference type="InterPro" id="IPR050177">
    <property type="entry name" value="Lipid_A_modif_metabolic_enz"/>
</dbReference>
<dbReference type="Gene3D" id="3.40.50.720">
    <property type="entry name" value="NAD(P)-binding Rossmann-like Domain"/>
    <property type="match status" value="1"/>
</dbReference>
<name>A0A6G4QSD5_9CAUL</name>
<organism evidence="2">
    <name type="scientific">Caulobacter sp. 602-2</name>
    <dbReference type="NCBI Taxonomy" id="2710887"/>
    <lineage>
        <taxon>Bacteria</taxon>
        <taxon>Pseudomonadati</taxon>
        <taxon>Pseudomonadota</taxon>
        <taxon>Alphaproteobacteria</taxon>
        <taxon>Caulobacterales</taxon>
        <taxon>Caulobacteraceae</taxon>
        <taxon>Caulobacter</taxon>
    </lineage>
</organism>
<dbReference type="InterPro" id="IPR001509">
    <property type="entry name" value="Epimerase_deHydtase"/>
</dbReference>
<gene>
    <name evidence="2" type="ORF">G5B46_02305</name>
</gene>
<proteinExistence type="predicted"/>
<evidence type="ECO:0000259" key="1">
    <source>
        <dbReference type="Pfam" id="PF01370"/>
    </source>
</evidence>
<dbReference type="AlphaFoldDB" id="A0A6G4QSD5"/>
<reference evidence="2" key="1">
    <citation type="submission" date="2020-02" db="EMBL/GenBank/DDBJ databases">
        <authorList>
            <person name="Gao J."/>
            <person name="Sun J."/>
        </authorList>
    </citation>
    <scope>NUCLEOTIDE SEQUENCE</scope>
    <source>
        <strain evidence="2">602-2</strain>
    </source>
</reference>
<dbReference type="Pfam" id="PF01370">
    <property type="entry name" value="Epimerase"/>
    <property type="match status" value="1"/>
</dbReference>
<feature type="domain" description="NAD-dependent epimerase/dehydratase" evidence="1">
    <location>
        <begin position="3"/>
        <end position="164"/>
    </location>
</feature>
<dbReference type="SUPFAM" id="SSF51735">
    <property type="entry name" value="NAD(P)-binding Rossmann-fold domains"/>
    <property type="match status" value="1"/>
</dbReference>
<dbReference type="EMBL" id="JAAKGT010000001">
    <property type="protein sequence ID" value="NGM48432.1"/>
    <property type="molecule type" value="Genomic_DNA"/>
</dbReference>
<evidence type="ECO:0000313" key="2">
    <source>
        <dbReference type="EMBL" id="NGM48432.1"/>
    </source>
</evidence>
<comment type="caution">
    <text evidence="2">The sequence shown here is derived from an EMBL/GenBank/DDBJ whole genome shotgun (WGS) entry which is preliminary data.</text>
</comment>
<dbReference type="RefSeq" id="WP_165255700.1">
    <property type="nucleotide sequence ID" value="NZ_JAAKGT010000001.1"/>
</dbReference>
<dbReference type="PANTHER" id="PTHR43245">
    <property type="entry name" value="BIFUNCTIONAL POLYMYXIN RESISTANCE PROTEIN ARNA"/>
    <property type="match status" value="1"/>
</dbReference>
<accession>A0A6G4QSD5</accession>
<sequence>MTILVTGGTGLVGSRLLKRMVAAGLPCRAIVRGGKSLPDGVTAIEADLLDPASLKTALDGVSDIIHLAAVLRTPNPDDIWKANVEGTRNLINTAKAYAPGARLIMASTGLVYNQDTPHPAREGDATSPQMPYPASKVAAELELRESGLNWVILRFGFVYGDADGHIQSIPKLVEMFGWHPASRLSMLHHRDIHTAVELAVKGVMDKQVVNLVDEAPMTISEIMQVLGAPMASSSQPLANPFFGHLDGSLSRKLGFAAKVRTTYQAIEERVL</sequence>
<protein>
    <submittedName>
        <fullName evidence="2">NAD(P)-dependent oxidoreductase</fullName>
    </submittedName>
</protein>
<dbReference type="InterPro" id="IPR036291">
    <property type="entry name" value="NAD(P)-bd_dom_sf"/>
</dbReference>